<feature type="domain" description="HTH gntR-type" evidence="4">
    <location>
        <begin position="8"/>
        <end position="76"/>
    </location>
</feature>
<dbReference type="PANTHER" id="PTHR44846:SF1">
    <property type="entry name" value="MANNOSYL-D-GLYCERATE TRANSPORT_METABOLISM SYSTEM REPRESSOR MNGR-RELATED"/>
    <property type="match status" value="1"/>
</dbReference>
<dbReference type="Pfam" id="PF00392">
    <property type="entry name" value="GntR"/>
    <property type="match status" value="1"/>
</dbReference>
<dbReference type="RefSeq" id="WP_207363364.1">
    <property type="nucleotide sequence ID" value="NZ_JAFMYV010000002.1"/>
</dbReference>
<dbReference type="SUPFAM" id="SSF46785">
    <property type="entry name" value="Winged helix' DNA-binding domain"/>
    <property type="match status" value="1"/>
</dbReference>
<dbReference type="GO" id="GO:0045892">
    <property type="term" value="P:negative regulation of DNA-templated transcription"/>
    <property type="evidence" value="ECO:0007669"/>
    <property type="project" value="TreeGrafter"/>
</dbReference>
<dbReference type="GO" id="GO:0003677">
    <property type="term" value="F:DNA binding"/>
    <property type="evidence" value="ECO:0007669"/>
    <property type="project" value="UniProtKB-KW"/>
</dbReference>
<keyword evidence="6" id="KW-1185">Reference proteome</keyword>
<evidence type="ECO:0000259" key="4">
    <source>
        <dbReference type="PROSITE" id="PS50949"/>
    </source>
</evidence>
<dbReference type="Gene3D" id="1.10.10.10">
    <property type="entry name" value="Winged helix-like DNA-binding domain superfamily/Winged helix DNA-binding domain"/>
    <property type="match status" value="1"/>
</dbReference>
<accession>A0A939K4W0</accession>
<dbReference type="Pfam" id="PF07702">
    <property type="entry name" value="UTRA"/>
    <property type="match status" value="1"/>
</dbReference>
<dbReference type="InterPro" id="IPR050679">
    <property type="entry name" value="Bact_HTH_transcr_reg"/>
</dbReference>
<evidence type="ECO:0000256" key="1">
    <source>
        <dbReference type="ARBA" id="ARBA00023015"/>
    </source>
</evidence>
<dbReference type="CDD" id="cd07377">
    <property type="entry name" value="WHTH_GntR"/>
    <property type="match status" value="1"/>
</dbReference>
<keyword evidence="2" id="KW-0238">DNA-binding</keyword>
<dbReference type="PRINTS" id="PR00035">
    <property type="entry name" value="HTHGNTR"/>
</dbReference>
<dbReference type="PROSITE" id="PS50949">
    <property type="entry name" value="HTH_GNTR"/>
    <property type="match status" value="1"/>
</dbReference>
<dbReference type="Proteomes" id="UP000664034">
    <property type="component" value="Unassembled WGS sequence"/>
</dbReference>
<dbReference type="InterPro" id="IPR028978">
    <property type="entry name" value="Chorismate_lyase_/UTRA_dom_sf"/>
</dbReference>
<keyword evidence="1" id="KW-0805">Transcription regulation</keyword>
<keyword evidence="3" id="KW-0804">Transcription</keyword>
<evidence type="ECO:0000313" key="5">
    <source>
        <dbReference type="EMBL" id="MBO0935800.1"/>
    </source>
</evidence>
<comment type="caution">
    <text evidence="5">The sequence shown here is derived from an EMBL/GenBank/DDBJ whole genome shotgun (WGS) entry which is preliminary data.</text>
</comment>
<dbReference type="EMBL" id="JAFMYV010000002">
    <property type="protein sequence ID" value="MBO0935800.1"/>
    <property type="molecule type" value="Genomic_DNA"/>
</dbReference>
<dbReference type="SMART" id="SM00866">
    <property type="entry name" value="UTRA"/>
    <property type="match status" value="1"/>
</dbReference>
<dbReference type="InterPro" id="IPR036390">
    <property type="entry name" value="WH_DNA-bd_sf"/>
</dbReference>
<dbReference type="Gene3D" id="3.40.1410.10">
    <property type="entry name" value="Chorismate lyase-like"/>
    <property type="match status" value="1"/>
</dbReference>
<organism evidence="5 6">
    <name type="scientific">Fibrella rubiginis</name>
    <dbReference type="NCBI Taxonomy" id="2817060"/>
    <lineage>
        <taxon>Bacteria</taxon>
        <taxon>Pseudomonadati</taxon>
        <taxon>Bacteroidota</taxon>
        <taxon>Cytophagia</taxon>
        <taxon>Cytophagales</taxon>
        <taxon>Spirosomataceae</taxon>
        <taxon>Fibrella</taxon>
    </lineage>
</organism>
<dbReference type="GO" id="GO:0003700">
    <property type="term" value="F:DNA-binding transcription factor activity"/>
    <property type="evidence" value="ECO:0007669"/>
    <property type="project" value="InterPro"/>
</dbReference>
<dbReference type="AlphaFoldDB" id="A0A939K4W0"/>
<protein>
    <submittedName>
        <fullName evidence="5">GntR family transcriptional regulator</fullName>
    </submittedName>
</protein>
<proteinExistence type="predicted"/>
<dbReference type="InterPro" id="IPR011663">
    <property type="entry name" value="UTRA"/>
</dbReference>
<dbReference type="PANTHER" id="PTHR44846">
    <property type="entry name" value="MANNOSYL-D-GLYCERATE TRANSPORT/METABOLISM SYSTEM REPRESSOR MNGR-RELATED"/>
    <property type="match status" value="1"/>
</dbReference>
<evidence type="ECO:0000256" key="2">
    <source>
        <dbReference type="ARBA" id="ARBA00023125"/>
    </source>
</evidence>
<gene>
    <name evidence="5" type="ORF">J2I47_04490</name>
</gene>
<name>A0A939K4W0_9BACT</name>
<sequence length="247" mass="27584">MDAQAARKPHYQHLYEALRQQIIRGDFKAGGLLPSESELQTQYRLTQPTIRQALALLVQDGYIRKHHGKGSIVQPLPIGLGVMSIVGRLANTGTPPDEPGQAAGPLTTAILVKPQLRPFPTDLLFAPADSEAAQFYYLERLRSVDNQRVFYEKLLLPAAYLPGFTRQPLANRSLFDLLRTKYGLTVKGGEQKILAVSADEAVADQLQLLVGNPVLRLDKRIDTNRPEFSFYSSLYAKTDQFLLHGRF</sequence>
<dbReference type="SMART" id="SM00345">
    <property type="entry name" value="HTH_GNTR"/>
    <property type="match status" value="1"/>
</dbReference>
<dbReference type="SUPFAM" id="SSF64288">
    <property type="entry name" value="Chorismate lyase-like"/>
    <property type="match status" value="1"/>
</dbReference>
<evidence type="ECO:0000313" key="6">
    <source>
        <dbReference type="Proteomes" id="UP000664034"/>
    </source>
</evidence>
<dbReference type="InterPro" id="IPR036388">
    <property type="entry name" value="WH-like_DNA-bd_sf"/>
</dbReference>
<reference evidence="5" key="1">
    <citation type="submission" date="2021-03" db="EMBL/GenBank/DDBJ databases">
        <title>Fibrella sp. HMF5335 genome sequencing and assembly.</title>
        <authorList>
            <person name="Kang H."/>
            <person name="Kim H."/>
            <person name="Bae S."/>
            <person name="Joh K."/>
        </authorList>
    </citation>
    <scope>NUCLEOTIDE SEQUENCE</scope>
    <source>
        <strain evidence="5">HMF5335</strain>
    </source>
</reference>
<evidence type="ECO:0000256" key="3">
    <source>
        <dbReference type="ARBA" id="ARBA00023163"/>
    </source>
</evidence>
<dbReference type="InterPro" id="IPR000524">
    <property type="entry name" value="Tscrpt_reg_HTH_GntR"/>
</dbReference>